<dbReference type="PANTHER" id="PTHR13495">
    <property type="entry name" value="NEFA-INTERACTING NUCLEAR PROTEIN NIP30"/>
    <property type="match status" value="1"/>
</dbReference>
<name>A0A6A6J1M4_9PLEO</name>
<proteinExistence type="predicted"/>
<dbReference type="Proteomes" id="UP000800094">
    <property type="component" value="Unassembled WGS sequence"/>
</dbReference>
<dbReference type="GO" id="GO:0005634">
    <property type="term" value="C:nucleus"/>
    <property type="evidence" value="ECO:0007669"/>
    <property type="project" value="UniProtKB-SubCell"/>
</dbReference>
<dbReference type="Pfam" id="PF10187">
    <property type="entry name" value="FAM192A_Fyv6_N"/>
    <property type="match status" value="1"/>
</dbReference>
<dbReference type="AlphaFoldDB" id="A0A6A6J1M4"/>
<evidence type="ECO:0000313" key="6">
    <source>
        <dbReference type="Proteomes" id="UP000800094"/>
    </source>
</evidence>
<keyword evidence="2" id="KW-0539">Nucleus</keyword>
<feature type="domain" description="FAM192A/Fyv6 N-terminal" evidence="4">
    <location>
        <begin position="5"/>
        <end position="109"/>
    </location>
</feature>
<dbReference type="RefSeq" id="XP_033690794.1">
    <property type="nucleotide sequence ID" value="XM_033836386.1"/>
</dbReference>
<comment type="subcellular location">
    <subcellularLocation>
        <location evidence="1">Nucleus</location>
    </subcellularLocation>
</comment>
<protein>
    <recommendedName>
        <fullName evidence="4">FAM192A/Fyv6 N-terminal domain-containing protein</fullName>
    </recommendedName>
</protein>
<dbReference type="PANTHER" id="PTHR13495:SF0">
    <property type="entry name" value="PSME3-INTERACTING PROTEIN"/>
    <property type="match status" value="1"/>
</dbReference>
<evidence type="ECO:0000256" key="3">
    <source>
        <dbReference type="SAM" id="MobiDB-lite"/>
    </source>
</evidence>
<evidence type="ECO:0000256" key="1">
    <source>
        <dbReference type="ARBA" id="ARBA00004123"/>
    </source>
</evidence>
<evidence type="ECO:0000313" key="5">
    <source>
        <dbReference type="EMBL" id="KAF2255790.1"/>
    </source>
</evidence>
<feature type="compositionally biased region" description="Basic and acidic residues" evidence="3">
    <location>
        <begin position="108"/>
        <end position="132"/>
    </location>
</feature>
<feature type="compositionally biased region" description="Low complexity" evidence="3">
    <location>
        <begin position="195"/>
        <end position="205"/>
    </location>
</feature>
<sequence>MSSGFVSGGTIEHPKERDDEWRRAQQELEEKRLLKEKEGQQDGGKSLFEVLQANKAAKQEAFEEATRLKNQYRALDDDEAEFLDSVLEATRQKEAEVKKETLEQLDAFRKRQEEAERKALEEENTEPPKEDEAQWVAHGRKRKKGRELLKGVKLRRVSSAAEDTAAARKTIQAESRKEEKKPSAAAEKPQPPAQASPVKPTSASPPSKPSNALALGLGYASSDDDG</sequence>
<dbReference type="OrthoDB" id="75807at2759"/>
<accession>A0A6A6J1M4</accession>
<dbReference type="InterPro" id="IPR019331">
    <property type="entry name" value="FAM192A/Fyv6_N"/>
</dbReference>
<organism evidence="5 6">
    <name type="scientific">Trematosphaeria pertusa</name>
    <dbReference type="NCBI Taxonomy" id="390896"/>
    <lineage>
        <taxon>Eukaryota</taxon>
        <taxon>Fungi</taxon>
        <taxon>Dikarya</taxon>
        <taxon>Ascomycota</taxon>
        <taxon>Pezizomycotina</taxon>
        <taxon>Dothideomycetes</taxon>
        <taxon>Pleosporomycetidae</taxon>
        <taxon>Pleosporales</taxon>
        <taxon>Massarineae</taxon>
        <taxon>Trematosphaeriaceae</taxon>
        <taxon>Trematosphaeria</taxon>
    </lineage>
</organism>
<feature type="region of interest" description="Disordered" evidence="3">
    <location>
        <begin position="108"/>
        <end position="226"/>
    </location>
</feature>
<gene>
    <name evidence="5" type="ORF">BU26DRAFT_8304</name>
</gene>
<keyword evidence="6" id="KW-1185">Reference proteome</keyword>
<reference evidence="5" key="1">
    <citation type="journal article" date="2020" name="Stud. Mycol.">
        <title>101 Dothideomycetes genomes: a test case for predicting lifestyles and emergence of pathogens.</title>
        <authorList>
            <person name="Haridas S."/>
            <person name="Albert R."/>
            <person name="Binder M."/>
            <person name="Bloem J."/>
            <person name="Labutti K."/>
            <person name="Salamov A."/>
            <person name="Andreopoulos B."/>
            <person name="Baker S."/>
            <person name="Barry K."/>
            <person name="Bills G."/>
            <person name="Bluhm B."/>
            <person name="Cannon C."/>
            <person name="Castanera R."/>
            <person name="Culley D."/>
            <person name="Daum C."/>
            <person name="Ezra D."/>
            <person name="Gonzalez J."/>
            <person name="Henrissat B."/>
            <person name="Kuo A."/>
            <person name="Liang C."/>
            <person name="Lipzen A."/>
            <person name="Lutzoni F."/>
            <person name="Magnuson J."/>
            <person name="Mondo S."/>
            <person name="Nolan M."/>
            <person name="Ohm R."/>
            <person name="Pangilinan J."/>
            <person name="Park H.-J."/>
            <person name="Ramirez L."/>
            <person name="Alfaro M."/>
            <person name="Sun H."/>
            <person name="Tritt A."/>
            <person name="Yoshinaga Y."/>
            <person name="Zwiers L.-H."/>
            <person name="Turgeon B."/>
            <person name="Goodwin S."/>
            <person name="Spatafora J."/>
            <person name="Crous P."/>
            <person name="Grigoriev I."/>
        </authorList>
    </citation>
    <scope>NUCLEOTIDE SEQUENCE</scope>
    <source>
        <strain evidence="5">CBS 122368</strain>
    </source>
</reference>
<dbReference type="InterPro" id="IPR039845">
    <property type="entry name" value="FAM192A"/>
</dbReference>
<evidence type="ECO:0000259" key="4">
    <source>
        <dbReference type="Pfam" id="PF10187"/>
    </source>
</evidence>
<feature type="compositionally biased region" description="Basic and acidic residues" evidence="3">
    <location>
        <begin position="12"/>
        <end position="26"/>
    </location>
</feature>
<evidence type="ECO:0000256" key="2">
    <source>
        <dbReference type="ARBA" id="ARBA00023242"/>
    </source>
</evidence>
<dbReference type="GeneID" id="54589716"/>
<dbReference type="EMBL" id="ML987189">
    <property type="protein sequence ID" value="KAF2255790.1"/>
    <property type="molecule type" value="Genomic_DNA"/>
</dbReference>
<feature type="region of interest" description="Disordered" evidence="3">
    <location>
        <begin position="1"/>
        <end position="26"/>
    </location>
</feature>